<dbReference type="PRINTS" id="PR00081">
    <property type="entry name" value="GDHRDH"/>
</dbReference>
<evidence type="ECO:0000256" key="2">
    <source>
        <dbReference type="ARBA" id="ARBA00023002"/>
    </source>
</evidence>
<dbReference type="GO" id="GO:0016616">
    <property type="term" value="F:oxidoreductase activity, acting on the CH-OH group of donors, NAD or NADP as acceptor"/>
    <property type="evidence" value="ECO:0007669"/>
    <property type="project" value="UniProtKB-ARBA"/>
</dbReference>
<dbReference type="VEuPathDB" id="AmoebaDB:NAEGRDRAFT_54464"/>
<keyword evidence="2" id="KW-0560">Oxidoreductase</keyword>
<gene>
    <name evidence="5" type="ORF">NAEGRDRAFT_54464</name>
    <name evidence="4" type="ORF">NAEGRDRAFT_54718</name>
</gene>
<evidence type="ECO:0000313" key="4">
    <source>
        <dbReference type="EMBL" id="EFC35840.1"/>
    </source>
</evidence>
<dbReference type="KEGG" id="ngr:NAEGRDRAFT_54464"/>
<evidence type="ECO:0000313" key="6">
    <source>
        <dbReference type="Proteomes" id="UP000006671"/>
    </source>
</evidence>
<accession>D2W3P7</accession>
<protein>
    <submittedName>
        <fullName evidence="5">Predicted protein</fullName>
    </submittedName>
</protein>
<dbReference type="FunFam" id="3.40.50.720:FF:000047">
    <property type="entry name" value="NADP-dependent L-serine/L-allo-threonine dehydrogenase"/>
    <property type="match status" value="1"/>
</dbReference>
<name>D2W3P7_NAEGR</name>
<dbReference type="PIRSF" id="PIRSF000126">
    <property type="entry name" value="11-beta-HSD1"/>
    <property type="match status" value="1"/>
</dbReference>
<evidence type="ECO:0000313" key="5">
    <source>
        <dbReference type="EMBL" id="EFC36276.1"/>
    </source>
</evidence>
<dbReference type="AlphaFoldDB" id="D2W3P7"/>
<reference evidence="5 6" key="1">
    <citation type="journal article" date="2010" name="Cell">
        <title>The genome of Naegleria gruberi illuminates early eukaryotic versatility.</title>
        <authorList>
            <person name="Fritz-Laylin L.K."/>
            <person name="Prochnik S.E."/>
            <person name="Ginger M.L."/>
            <person name="Dacks J.B."/>
            <person name="Carpenter M.L."/>
            <person name="Field M.C."/>
            <person name="Kuo A."/>
            <person name="Paredez A."/>
            <person name="Chapman J."/>
            <person name="Pham J."/>
            <person name="Shu S."/>
            <person name="Neupane R."/>
            <person name="Cipriano M."/>
            <person name="Mancuso J."/>
            <person name="Tu H."/>
            <person name="Salamov A."/>
            <person name="Lindquist E."/>
            <person name="Shapiro H."/>
            <person name="Lucas S."/>
            <person name="Grigoriev I.V."/>
            <person name="Cande W.Z."/>
            <person name="Fulton C."/>
            <person name="Rokhsar D.S."/>
            <person name="Dawson S.C."/>
        </authorList>
    </citation>
    <scope>NUCLEOTIDE SEQUENCE [LARGE SCALE GENOMIC DNA]</scope>
    <source>
        <strain evidence="5 6">NEG-M</strain>
    </source>
</reference>
<evidence type="ECO:0000256" key="3">
    <source>
        <dbReference type="RuleBase" id="RU000363"/>
    </source>
</evidence>
<dbReference type="OMA" id="MGTDNIP"/>
<dbReference type="SUPFAM" id="SSF51735">
    <property type="entry name" value="NAD(P)-binding Rossmann-fold domains"/>
    <property type="match status" value="1"/>
</dbReference>
<dbReference type="OrthoDB" id="1933717at2759"/>
<dbReference type="GeneID" id="8862044"/>
<dbReference type="eggNOG" id="KOG1205">
    <property type="taxonomic scope" value="Eukaryota"/>
</dbReference>
<dbReference type="InterPro" id="IPR020904">
    <property type="entry name" value="Sc_DH/Rdtase_CS"/>
</dbReference>
<dbReference type="Pfam" id="PF00106">
    <property type="entry name" value="adh_short"/>
    <property type="match status" value="1"/>
</dbReference>
<proteinExistence type="inferred from homology"/>
<dbReference type="STRING" id="5762.D2W3P7"/>
<dbReference type="EMBL" id="GG738933">
    <property type="protein sequence ID" value="EFC36276.1"/>
    <property type="molecule type" value="Genomic_DNA"/>
</dbReference>
<dbReference type="PANTHER" id="PTHR43115:SF4">
    <property type="entry name" value="DEHYDROGENASE_REDUCTASE SDR FAMILY MEMBER 11"/>
    <property type="match status" value="1"/>
</dbReference>
<keyword evidence="6" id="KW-1185">Reference proteome</keyword>
<dbReference type="FunCoup" id="D2W3P7">
    <property type="interactions" value="35"/>
</dbReference>
<dbReference type="Gene3D" id="3.40.50.720">
    <property type="entry name" value="NAD(P)-binding Rossmann-like Domain"/>
    <property type="match status" value="1"/>
</dbReference>
<organism evidence="6">
    <name type="scientific">Naegleria gruberi</name>
    <name type="common">Amoeba</name>
    <dbReference type="NCBI Taxonomy" id="5762"/>
    <lineage>
        <taxon>Eukaryota</taxon>
        <taxon>Discoba</taxon>
        <taxon>Heterolobosea</taxon>
        <taxon>Tetramitia</taxon>
        <taxon>Eutetramitia</taxon>
        <taxon>Vahlkampfiidae</taxon>
        <taxon>Naegleria</taxon>
    </lineage>
</organism>
<dbReference type="Proteomes" id="UP000006671">
    <property type="component" value="Unassembled WGS sequence"/>
</dbReference>
<dbReference type="InterPro" id="IPR036291">
    <property type="entry name" value="NAD(P)-bd_dom_sf"/>
</dbReference>
<sequence length="251" mass="27142">MSTTTNKLVVITGASSGIGEATAVLFAQKGYKLLLLARRKDRLEELVNDSRYSFNQDNTLIHQCDVTNVEDIRTGVELATKKFNLPVDCFINNAGIGHSSPLSEQSLDKQYAVIDVNIKGVLNGINVVAKDMVQRQAGTIINISSIAGRKTMDGASVYCGSKFAVHAISETLRSEVASSKVRVVVISPGVTESEITGHDEKLHEMVEGMKKGLTLGILKAQDVAESILYAYQAPPHVCLREIVLAPTEQSL</sequence>
<dbReference type="PROSITE" id="PS00061">
    <property type="entry name" value="ADH_SHORT"/>
    <property type="match status" value="1"/>
</dbReference>
<dbReference type="RefSeq" id="XP_002669020.1">
    <property type="nucleotide sequence ID" value="XM_002668974.1"/>
</dbReference>
<dbReference type="PANTHER" id="PTHR43115">
    <property type="entry name" value="DEHYDROGENASE/REDUCTASE SDR FAMILY MEMBER 11"/>
    <property type="match status" value="1"/>
</dbReference>
<dbReference type="EMBL" id="GG739006">
    <property type="protein sequence ID" value="EFC35840.1"/>
    <property type="molecule type" value="Genomic_DNA"/>
</dbReference>
<dbReference type="InterPro" id="IPR002347">
    <property type="entry name" value="SDR_fam"/>
</dbReference>
<evidence type="ECO:0000256" key="1">
    <source>
        <dbReference type="ARBA" id="ARBA00006484"/>
    </source>
</evidence>
<comment type="similarity">
    <text evidence="1 3">Belongs to the short-chain dehydrogenases/reductases (SDR) family.</text>
</comment>
<dbReference type="PRINTS" id="PR00080">
    <property type="entry name" value="SDRFAMILY"/>
</dbReference>